<proteinExistence type="predicted"/>
<comment type="caution">
    <text evidence="2">The sequence shown here is derived from an EMBL/GenBank/DDBJ whole genome shotgun (WGS) entry which is preliminary data.</text>
</comment>
<dbReference type="GO" id="GO:0009231">
    <property type="term" value="P:riboflavin biosynthetic process"/>
    <property type="evidence" value="ECO:0007669"/>
    <property type="project" value="InterPro"/>
</dbReference>
<dbReference type="Proteomes" id="UP000317893">
    <property type="component" value="Unassembled WGS sequence"/>
</dbReference>
<dbReference type="EMBL" id="VFMN01000001">
    <property type="protein sequence ID" value="TQJ07394.1"/>
    <property type="molecule type" value="Genomic_DNA"/>
</dbReference>
<dbReference type="RefSeq" id="WP_141846387.1">
    <property type="nucleotide sequence ID" value="NZ_BAAAPR010000006.1"/>
</dbReference>
<dbReference type="SUPFAM" id="SSF53597">
    <property type="entry name" value="Dihydrofolate reductase-like"/>
    <property type="match status" value="1"/>
</dbReference>
<gene>
    <name evidence="2" type="ORF">FB458_0455</name>
</gene>
<name>A0A542DWU0_9MICO</name>
<evidence type="ECO:0000313" key="2">
    <source>
        <dbReference type="EMBL" id="TQJ07394.1"/>
    </source>
</evidence>
<feature type="domain" description="Bacterial bifunctional deaminase-reductase C-terminal" evidence="1">
    <location>
        <begin position="4"/>
        <end position="169"/>
    </location>
</feature>
<dbReference type="OrthoDB" id="195113at2"/>
<evidence type="ECO:0000313" key="3">
    <source>
        <dbReference type="Proteomes" id="UP000317893"/>
    </source>
</evidence>
<protein>
    <submittedName>
        <fullName evidence="2">RibD domain-containing protein</fullName>
    </submittedName>
</protein>
<dbReference type="AlphaFoldDB" id="A0A542DWU0"/>
<dbReference type="Gene3D" id="3.40.430.10">
    <property type="entry name" value="Dihydrofolate Reductase, subunit A"/>
    <property type="match status" value="1"/>
</dbReference>
<reference evidence="2 3" key="1">
    <citation type="submission" date="2019-06" db="EMBL/GenBank/DDBJ databases">
        <title>Sequencing the genomes of 1000 actinobacteria strains.</title>
        <authorList>
            <person name="Klenk H.-P."/>
        </authorList>
    </citation>
    <scope>NUCLEOTIDE SEQUENCE [LARGE SCALE GENOMIC DNA]</scope>
    <source>
        <strain evidence="2 3">DSM 18607</strain>
    </source>
</reference>
<dbReference type="InterPro" id="IPR002734">
    <property type="entry name" value="RibDG_C"/>
</dbReference>
<evidence type="ECO:0000259" key="1">
    <source>
        <dbReference type="Pfam" id="PF01872"/>
    </source>
</evidence>
<accession>A0A542DWU0</accession>
<keyword evidence="3" id="KW-1185">Reference proteome</keyword>
<organism evidence="2 3">
    <name type="scientific">Lapillicoccus jejuensis</name>
    <dbReference type="NCBI Taxonomy" id="402171"/>
    <lineage>
        <taxon>Bacteria</taxon>
        <taxon>Bacillati</taxon>
        <taxon>Actinomycetota</taxon>
        <taxon>Actinomycetes</taxon>
        <taxon>Micrococcales</taxon>
        <taxon>Intrasporangiaceae</taxon>
        <taxon>Lapillicoccus</taxon>
    </lineage>
</organism>
<sequence>MSRTVLAHQFSSLDGVAQSPHLFQFGAFGAEEGAAMETALAGVTDVVIGRVLWEEWKAFWSSADADDPFGAFINPARKHVVSSTLEAGPDGELDWNSTLVGGDPVEYVRALKESDGGGINVVGGVRTVRSLFLGGVVDRLMVTIHPALAGAGERLFDDSVPVTRLRLLEGAVTPAGNALMTYARYEG</sequence>
<dbReference type="InterPro" id="IPR024072">
    <property type="entry name" value="DHFR-like_dom_sf"/>
</dbReference>
<dbReference type="GO" id="GO:0008703">
    <property type="term" value="F:5-amino-6-(5-phosphoribosylamino)uracil reductase activity"/>
    <property type="evidence" value="ECO:0007669"/>
    <property type="project" value="InterPro"/>
</dbReference>
<dbReference type="Pfam" id="PF01872">
    <property type="entry name" value="RibD_C"/>
    <property type="match status" value="1"/>
</dbReference>